<keyword evidence="1" id="KW-0812">Transmembrane</keyword>
<evidence type="ECO:0000259" key="2">
    <source>
        <dbReference type="Pfam" id="PF14340"/>
    </source>
</evidence>
<keyword evidence="4" id="KW-1185">Reference proteome</keyword>
<protein>
    <submittedName>
        <fullName evidence="3">DUF4395 domain-containing protein</fullName>
    </submittedName>
</protein>
<reference evidence="3 4" key="1">
    <citation type="submission" date="2019-01" db="EMBL/GenBank/DDBJ databases">
        <title>Nocardioides guangzhouensis sp. nov., an actinobacterium isolated from soil.</title>
        <authorList>
            <person name="Fu Y."/>
            <person name="Cai Y."/>
            <person name="Lin Z."/>
            <person name="Chen P."/>
        </authorList>
    </citation>
    <scope>NUCLEOTIDE SEQUENCE [LARGE SCALE GENOMIC DNA]</scope>
    <source>
        <strain evidence="3 4">130</strain>
    </source>
</reference>
<dbReference type="InterPro" id="IPR025508">
    <property type="entry name" value="DUF4395"/>
</dbReference>
<proteinExistence type="predicted"/>
<sequence>MHTTPAQIDPRGARFAAAVTALVLAAVLLLAPSPVAVALLAVQAAVFAVGAGRGVQHTPYSWLFRTAVRPRIGPPAEREDAAPPRFAQAVGLGFALVGLLGFLAGSALVGLVATGFALAAALLNAVFGLCLGCEAYLLIKRLTGPRVVPVGSSD</sequence>
<evidence type="ECO:0000313" key="3">
    <source>
        <dbReference type="EMBL" id="RYP85191.1"/>
    </source>
</evidence>
<feature type="transmembrane region" description="Helical" evidence="1">
    <location>
        <begin position="12"/>
        <end position="31"/>
    </location>
</feature>
<feature type="transmembrane region" description="Helical" evidence="1">
    <location>
        <begin position="115"/>
        <end position="139"/>
    </location>
</feature>
<organism evidence="3 4">
    <name type="scientific">Nocardioides guangzhouensis</name>
    <dbReference type="NCBI Taxonomy" id="2497878"/>
    <lineage>
        <taxon>Bacteria</taxon>
        <taxon>Bacillati</taxon>
        <taxon>Actinomycetota</taxon>
        <taxon>Actinomycetes</taxon>
        <taxon>Propionibacteriales</taxon>
        <taxon>Nocardioidaceae</taxon>
        <taxon>Nocardioides</taxon>
    </lineage>
</organism>
<dbReference type="Pfam" id="PF14340">
    <property type="entry name" value="DUF4395"/>
    <property type="match status" value="1"/>
</dbReference>
<dbReference type="EMBL" id="SDKM01000018">
    <property type="protein sequence ID" value="RYP85191.1"/>
    <property type="molecule type" value="Genomic_DNA"/>
</dbReference>
<keyword evidence="1" id="KW-1133">Transmembrane helix</keyword>
<keyword evidence="1" id="KW-0472">Membrane</keyword>
<dbReference type="Proteomes" id="UP000295198">
    <property type="component" value="Unassembled WGS sequence"/>
</dbReference>
<evidence type="ECO:0000313" key="4">
    <source>
        <dbReference type="Proteomes" id="UP000295198"/>
    </source>
</evidence>
<name>A0A4Q4ZCZ6_9ACTN</name>
<gene>
    <name evidence="3" type="ORF">EKO23_13110</name>
</gene>
<feature type="domain" description="DUF4395" evidence="2">
    <location>
        <begin position="8"/>
        <end position="141"/>
    </location>
</feature>
<comment type="caution">
    <text evidence="3">The sequence shown here is derived from an EMBL/GenBank/DDBJ whole genome shotgun (WGS) entry which is preliminary data.</text>
</comment>
<dbReference type="AlphaFoldDB" id="A0A4Q4ZCZ6"/>
<evidence type="ECO:0000256" key="1">
    <source>
        <dbReference type="SAM" id="Phobius"/>
    </source>
</evidence>
<feature type="transmembrane region" description="Helical" evidence="1">
    <location>
        <begin position="86"/>
        <end position="109"/>
    </location>
</feature>
<dbReference type="RefSeq" id="WP_134717986.1">
    <property type="nucleotide sequence ID" value="NZ_SDKM01000018.1"/>
</dbReference>
<accession>A0A4Q4ZCZ6</accession>